<proteinExistence type="predicted"/>
<evidence type="ECO:0000313" key="1">
    <source>
        <dbReference type="EMBL" id="CDS08055.1"/>
    </source>
</evidence>
<gene>
    <name evidence="1" type="ORF">LRAMOSA02004</name>
</gene>
<dbReference type="AlphaFoldDB" id="A0A077WKZ9"/>
<protein>
    <submittedName>
        <fullName evidence="1">Uncharacterized protein</fullName>
    </submittedName>
</protein>
<organism evidence="1">
    <name type="scientific">Lichtheimia ramosa</name>
    <dbReference type="NCBI Taxonomy" id="688394"/>
    <lineage>
        <taxon>Eukaryota</taxon>
        <taxon>Fungi</taxon>
        <taxon>Fungi incertae sedis</taxon>
        <taxon>Mucoromycota</taxon>
        <taxon>Mucoromycotina</taxon>
        <taxon>Mucoromycetes</taxon>
        <taxon>Mucorales</taxon>
        <taxon>Lichtheimiaceae</taxon>
        <taxon>Lichtheimia</taxon>
    </lineage>
</organism>
<accession>A0A077WKZ9</accession>
<reference evidence="1" key="1">
    <citation type="journal article" date="2014" name="Genome Announc.">
        <title>De novo whole-genome sequence and genome annotation of Lichtheimia ramosa.</title>
        <authorList>
            <person name="Linde J."/>
            <person name="Schwartze V."/>
            <person name="Binder U."/>
            <person name="Lass-Florl C."/>
            <person name="Voigt K."/>
            <person name="Horn F."/>
        </authorList>
    </citation>
    <scope>NUCLEOTIDE SEQUENCE</scope>
    <source>
        <strain evidence="1">JMRC FSU:6197</strain>
    </source>
</reference>
<dbReference type="OrthoDB" id="2246982at2759"/>
<sequence length="111" mass="12788">MPDINLNDELKKRHITKQIKVFDPDSVNWECPFCAPPALSFKLPPKDEVDQREHVKNIISTHLQQHRQDLTKALDARFKASGKAKSEEDRTRASLLWIDSTTPDFGPIYDC</sequence>
<dbReference type="EMBL" id="LK023324">
    <property type="protein sequence ID" value="CDS08055.1"/>
    <property type="molecule type" value="Genomic_DNA"/>
</dbReference>
<name>A0A077WKZ9_9FUNG</name>